<reference evidence="1 2" key="1">
    <citation type="submission" date="2017-11" db="EMBL/GenBank/DDBJ databases">
        <title>De-novo sequencing of pomegranate (Punica granatum L.) genome.</title>
        <authorList>
            <person name="Akparov Z."/>
            <person name="Amiraslanov A."/>
            <person name="Hajiyeva S."/>
            <person name="Abbasov M."/>
            <person name="Kaur K."/>
            <person name="Hamwieh A."/>
            <person name="Solovyev V."/>
            <person name="Salamov A."/>
            <person name="Braich B."/>
            <person name="Kosarev P."/>
            <person name="Mahmoud A."/>
            <person name="Hajiyev E."/>
            <person name="Babayeva S."/>
            <person name="Izzatullayeva V."/>
            <person name="Mammadov A."/>
            <person name="Mammadov A."/>
            <person name="Sharifova S."/>
            <person name="Ojaghi J."/>
            <person name="Eynullazada K."/>
            <person name="Bayramov B."/>
            <person name="Abdulazimova A."/>
            <person name="Shahmuradov I."/>
        </authorList>
    </citation>
    <scope>NUCLEOTIDE SEQUENCE [LARGE SCALE GENOMIC DNA]</scope>
    <source>
        <strain evidence="2">cv. AG2017</strain>
        <tissue evidence="1">Leaf</tissue>
    </source>
</reference>
<dbReference type="EMBL" id="PGOL01001319">
    <property type="protein sequence ID" value="PKI59127.1"/>
    <property type="molecule type" value="Genomic_DNA"/>
</dbReference>
<feature type="non-terminal residue" evidence="1">
    <location>
        <position position="112"/>
    </location>
</feature>
<proteinExistence type="predicted"/>
<gene>
    <name evidence="1" type="ORF">CRG98_020493</name>
</gene>
<sequence length="112" mass="12216">MEFRGSGEVHTTRVHLSSTRSEYLLRASRLGGSDSWTGTARRTQFQYYPRIFAPPSHHSGSSRVFTDIGAGASSKRGACAEAIGSRRQPVVGSRDVPRSCRIVSCSSSPERN</sequence>
<accession>A0A2I0JS38</accession>
<comment type="caution">
    <text evidence="1">The sequence shown here is derived from an EMBL/GenBank/DDBJ whole genome shotgun (WGS) entry which is preliminary data.</text>
</comment>
<evidence type="ECO:0000313" key="2">
    <source>
        <dbReference type="Proteomes" id="UP000233551"/>
    </source>
</evidence>
<evidence type="ECO:0000313" key="1">
    <source>
        <dbReference type="EMBL" id="PKI59127.1"/>
    </source>
</evidence>
<protein>
    <submittedName>
        <fullName evidence="1">Uncharacterized protein</fullName>
    </submittedName>
</protein>
<name>A0A2I0JS38_PUNGR</name>
<organism evidence="1 2">
    <name type="scientific">Punica granatum</name>
    <name type="common">Pomegranate</name>
    <dbReference type="NCBI Taxonomy" id="22663"/>
    <lineage>
        <taxon>Eukaryota</taxon>
        <taxon>Viridiplantae</taxon>
        <taxon>Streptophyta</taxon>
        <taxon>Embryophyta</taxon>
        <taxon>Tracheophyta</taxon>
        <taxon>Spermatophyta</taxon>
        <taxon>Magnoliopsida</taxon>
        <taxon>eudicotyledons</taxon>
        <taxon>Gunneridae</taxon>
        <taxon>Pentapetalae</taxon>
        <taxon>rosids</taxon>
        <taxon>malvids</taxon>
        <taxon>Myrtales</taxon>
        <taxon>Lythraceae</taxon>
        <taxon>Punica</taxon>
    </lineage>
</organism>
<dbReference type="Proteomes" id="UP000233551">
    <property type="component" value="Unassembled WGS sequence"/>
</dbReference>
<dbReference type="AlphaFoldDB" id="A0A2I0JS38"/>
<keyword evidence="2" id="KW-1185">Reference proteome</keyword>